<keyword evidence="1" id="KW-0540">Nuclease</keyword>
<dbReference type="RefSeq" id="YP_009126319.1">
    <property type="nucleotide sequence ID" value="NC_026607.2"/>
</dbReference>
<protein>
    <submittedName>
        <fullName evidence="1">Site-specific RNA endonuclease</fullName>
    </submittedName>
</protein>
<dbReference type="EMBL" id="KJ000058">
    <property type="protein sequence ID" value="AHJ86966.1"/>
    <property type="molecule type" value="Genomic_DNA"/>
</dbReference>
<gene>
    <name evidence="1" type="ORF">STP4a_112</name>
</gene>
<dbReference type="Pfam" id="PF10715">
    <property type="entry name" value="REGB_T4"/>
    <property type="match status" value="1"/>
</dbReference>
<keyword evidence="2" id="KW-1185">Reference proteome</keyword>
<proteinExistence type="predicted"/>
<reference evidence="1" key="1">
    <citation type="submission" date="2015-06" db="EMBL/GenBank/DDBJ databases">
        <title>Genomic characterization of STP4-a, a novel T4 virulent phage infecting Salmonella.</title>
        <authorList>
            <person name="Li M."/>
            <person name="Wang J."/>
            <person name="Lin H."/>
            <person name="Han F."/>
        </authorList>
    </citation>
    <scope>NUCLEOTIDE SEQUENCE [LARGE SCALE GENOMIC DNA]</scope>
</reference>
<keyword evidence="1" id="KW-0255">Endonuclease</keyword>
<accession>A0A0B4L9H8</accession>
<dbReference type="GeneID" id="23681129"/>
<dbReference type="Proteomes" id="UP000032000">
    <property type="component" value="Segment"/>
</dbReference>
<dbReference type="KEGG" id="vg:23681129"/>
<evidence type="ECO:0000313" key="1">
    <source>
        <dbReference type="EMBL" id="AHJ86966.1"/>
    </source>
</evidence>
<dbReference type="GO" id="GO:0004519">
    <property type="term" value="F:endonuclease activity"/>
    <property type="evidence" value="ECO:0007669"/>
    <property type="project" value="UniProtKB-KW"/>
</dbReference>
<evidence type="ECO:0000313" key="2">
    <source>
        <dbReference type="Proteomes" id="UP000032000"/>
    </source>
</evidence>
<organism evidence="1 2">
    <name type="scientific">Salmonella phage STP4-a</name>
    <dbReference type="NCBI Taxonomy" id="1445860"/>
    <lineage>
        <taxon>Viruses</taxon>
        <taxon>Duplodnaviria</taxon>
        <taxon>Heunggongvirae</taxon>
        <taxon>Uroviricota</taxon>
        <taxon>Caudoviricetes</taxon>
        <taxon>Pantevenvirales</taxon>
        <taxon>Straboviridae</taxon>
        <taxon>Tevenvirinae</taxon>
        <taxon>Gelderlandvirus</taxon>
        <taxon>Gelderlandvirus stp4a</taxon>
    </lineage>
</organism>
<keyword evidence="1" id="KW-0378">Hydrolase</keyword>
<dbReference type="InterPro" id="IPR019653">
    <property type="entry name" value="T4_endoribonuclease_RegB"/>
</dbReference>
<sequence length="155" mass="18143">MSTNAEVFIRRNKLRRLFETEFAKINSEIKAACESAGVPGFHVKYSQHLLDRAIQREIDENYVFELFHKLSNHVVEVNEFLELPERPDAEENLDPNIEYRPLRLEITDKTLWLGFTVSKPTPGKTFSTPYSMQCRMAFVNTNRYEGKTSKHVIYL</sequence>
<name>A0A0B4L9H8_9CAUD</name>